<protein>
    <submittedName>
        <fullName evidence="4">DUF58 domain-containing protein</fullName>
    </submittedName>
</protein>
<reference evidence="4" key="1">
    <citation type="submission" date="2022-07" db="EMBL/GenBank/DDBJ databases">
        <title>Sphingomonas sp. nov., a novel bacterium isolated from the north slope of the Mount Everest.</title>
        <authorList>
            <person name="Cui X."/>
            <person name="Liu Y."/>
        </authorList>
    </citation>
    <scope>NUCLEOTIDE SEQUENCE</scope>
    <source>
        <strain evidence="4">S5-59</strain>
    </source>
</reference>
<sequence length="459" mass="49724">MIYPTQRAAMLVAVAAPVALALGVAVPGGWVAALGWVIVVVAAVFVDGLLAPSLAGAAMVDAPAMVPVGGRVLLAPAIAGGGRAEFAAEVSEPLERTRHPLPVRAELVEAPSFASKNRTALRQAQGERGEDIPQQSDGSEDGALSYTAPRRGTARVSALWARRRGPLGFAWRQRRITTDTAIRVVPDIRPTREQGMRQYLRSTQFGSRMRAESGDGQEFQALTDFQPGMQRRSIDWKASARHLSLQAREYRTERDHAVVLAIDSGRAMADPVEGVPRVDRAVSAALLAAFVALKSGDRVRLFGFAARPQVDSGSLTGARSFASLHAHAADIDYGTGESNYTLSLTALDQRLDRRSLVVVFTEFTDPTAAELLLAAGQRLLKRHRVLFVLFHDVELEGFVAARPASADDVTRANVAQALLRERRIVIERVKRLGIEVIEADPQAMPLALVERYLALRERG</sequence>
<gene>
    <name evidence="4" type="ORF">NMP03_07105</name>
</gene>
<evidence type="ECO:0000256" key="2">
    <source>
        <dbReference type="SAM" id="Phobius"/>
    </source>
</evidence>
<dbReference type="PANTHER" id="PTHR33608:SF3">
    <property type="entry name" value="SLR2013 PROTEIN"/>
    <property type="match status" value="1"/>
</dbReference>
<keyword evidence="2" id="KW-1133">Transmembrane helix</keyword>
<dbReference type="SUPFAM" id="SSF53300">
    <property type="entry name" value="vWA-like"/>
    <property type="match status" value="1"/>
</dbReference>
<dbReference type="RefSeq" id="WP_256507788.1">
    <property type="nucleotide sequence ID" value="NZ_CP101740.1"/>
</dbReference>
<feature type="region of interest" description="Disordered" evidence="1">
    <location>
        <begin position="115"/>
        <end position="148"/>
    </location>
</feature>
<dbReference type="InterPro" id="IPR036465">
    <property type="entry name" value="vWFA_dom_sf"/>
</dbReference>
<dbReference type="EMBL" id="CP101740">
    <property type="protein sequence ID" value="UUL83953.1"/>
    <property type="molecule type" value="Genomic_DNA"/>
</dbReference>
<dbReference type="Pfam" id="PF01882">
    <property type="entry name" value="DUF58"/>
    <property type="match status" value="1"/>
</dbReference>
<feature type="domain" description="DUF58" evidence="3">
    <location>
        <begin position="224"/>
        <end position="421"/>
    </location>
</feature>
<keyword evidence="5" id="KW-1185">Reference proteome</keyword>
<dbReference type="PANTHER" id="PTHR33608">
    <property type="entry name" value="BLL2464 PROTEIN"/>
    <property type="match status" value="1"/>
</dbReference>
<proteinExistence type="predicted"/>
<dbReference type="InterPro" id="IPR002881">
    <property type="entry name" value="DUF58"/>
</dbReference>
<evidence type="ECO:0000313" key="4">
    <source>
        <dbReference type="EMBL" id="UUL83953.1"/>
    </source>
</evidence>
<accession>A0ABY5LAG2</accession>
<keyword evidence="2" id="KW-0812">Transmembrane</keyword>
<feature type="transmembrane region" description="Helical" evidence="2">
    <location>
        <begin position="31"/>
        <end position="50"/>
    </location>
</feature>
<name>A0ABY5LAG2_9SPHN</name>
<dbReference type="Proteomes" id="UP001058533">
    <property type="component" value="Chromosome"/>
</dbReference>
<organism evidence="4 5">
    <name type="scientific">Sphingomonas qomolangmaensis</name>
    <dbReference type="NCBI Taxonomy" id="2918765"/>
    <lineage>
        <taxon>Bacteria</taxon>
        <taxon>Pseudomonadati</taxon>
        <taxon>Pseudomonadota</taxon>
        <taxon>Alphaproteobacteria</taxon>
        <taxon>Sphingomonadales</taxon>
        <taxon>Sphingomonadaceae</taxon>
        <taxon>Sphingomonas</taxon>
    </lineage>
</organism>
<evidence type="ECO:0000313" key="5">
    <source>
        <dbReference type="Proteomes" id="UP001058533"/>
    </source>
</evidence>
<evidence type="ECO:0000259" key="3">
    <source>
        <dbReference type="Pfam" id="PF01882"/>
    </source>
</evidence>
<evidence type="ECO:0000256" key="1">
    <source>
        <dbReference type="SAM" id="MobiDB-lite"/>
    </source>
</evidence>
<keyword evidence="2" id="KW-0472">Membrane</keyword>